<comment type="caution">
    <text evidence="2">The sequence shown here is derived from an EMBL/GenBank/DDBJ whole genome shotgun (WGS) entry which is preliminary data.</text>
</comment>
<organism evidence="2 3">
    <name type="scientific">Aphanomyces euteiches</name>
    <dbReference type="NCBI Taxonomy" id="100861"/>
    <lineage>
        <taxon>Eukaryota</taxon>
        <taxon>Sar</taxon>
        <taxon>Stramenopiles</taxon>
        <taxon>Oomycota</taxon>
        <taxon>Saprolegniomycetes</taxon>
        <taxon>Saprolegniales</taxon>
        <taxon>Verrucalvaceae</taxon>
        <taxon>Aphanomyces</taxon>
    </lineage>
</organism>
<dbReference type="EMBL" id="VJMJ01000109">
    <property type="protein sequence ID" value="KAF0734635.1"/>
    <property type="molecule type" value="Genomic_DNA"/>
</dbReference>
<protein>
    <submittedName>
        <fullName evidence="2">Uncharacterized protein</fullName>
    </submittedName>
</protein>
<dbReference type="VEuPathDB" id="FungiDB:AeMF1_005142"/>
<evidence type="ECO:0000313" key="3">
    <source>
        <dbReference type="Proteomes" id="UP000481153"/>
    </source>
</evidence>
<feature type="compositionally biased region" description="Polar residues" evidence="1">
    <location>
        <begin position="46"/>
        <end position="60"/>
    </location>
</feature>
<evidence type="ECO:0000256" key="1">
    <source>
        <dbReference type="SAM" id="MobiDB-lite"/>
    </source>
</evidence>
<dbReference type="Proteomes" id="UP000481153">
    <property type="component" value="Unassembled WGS sequence"/>
</dbReference>
<accession>A0A6G0X3W0</accession>
<dbReference type="AlphaFoldDB" id="A0A6G0X3W0"/>
<sequence length="162" mass="17899">MHLCRYANCRSYGKLDGFCLIHAKSNVSPHTTPSRLTFTPPPCALPQTTKMPEPQETTPSLVPLPRIPALANGRLRCFAPQCGSPTSGDLPFCNEHQHCVLLVDTQPSRQTSQVLCKRRRMSSTEDAPKRVQIDELPRFPAGGPSMTEHDHARILANLGRSC</sequence>
<name>A0A6G0X3W0_9STRA</name>
<feature type="region of interest" description="Disordered" evidence="1">
    <location>
        <begin position="30"/>
        <end position="61"/>
    </location>
</feature>
<reference evidence="2 3" key="1">
    <citation type="submission" date="2019-07" db="EMBL/GenBank/DDBJ databases">
        <title>Genomics analysis of Aphanomyces spp. identifies a new class of oomycete effector associated with host adaptation.</title>
        <authorList>
            <person name="Gaulin E."/>
        </authorList>
    </citation>
    <scope>NUCLEOTIDE SEQUENCE [LARGE SCALE GENOMIC DNA]</scope>
    <source>
        <strain evidence="2 3">ATCC 201684</strain>
    </source>
</reference>
<gene>
    <name evidence="2" type="ORF">Ae201684_008712</name>
</gene>
<keyword evidence="3" id="KW-1185">Reference proteome</keyword>
<evidence type="ECO:0000313" key="2">
    <source>
        <dbReference type="EMBL" id="KAF0734635.1"/>
    </source>
</evidence>
<proteinExistence type="predicted"/>